<proteinExistence type="predicted"/>
<dbReference type="InterPro" id="IPR001098">
    <property type="entry name" value="DNA-dir_DNA_pol_A_palm_dom"/>
</dbReference>
<evidence type="ECO:0000259" key="1">
    <source>
        <dbReference type="SMART" id="SM00482"/>
    </source>
</evidence>
<dbReference type="PANTHER" id="PTHR10133">
    <property type="entry name" value="DNA POLYMERASE I"/>
    <property type="match status" value="1"/>
</dbReference>
<dbReference type="GO" id="GO:0003887">
    <property type="term" value="F:DNA-directed DNA polymerase activity"/>
    <property type="evidence" value="ECO:0007669"/>
    <property type="project" value="InterPro"/>
</dbReference>
<protein>
    <recommendedName>
        <fullName evidence="1">DNA-directed DNA polymerase family A palm domain-containing protein</fullName>
    </recommendedName>
</protein>
<feature type="domain" description="DNA-directed DNA polymerase family A palm" evidence="1">
    <location>
        <begin position="207"/>
        <end position="401"/>
    </location>
</feature>
<name>A0A0F9LTP7_9ZZZZ</name>
<dbReference type="EMBL" id="LAZR01011674">
    <property type="protein sequence ID" value="KKM60472.1"/>
    <property type="molecule type" value="Genomic_DNA"/>
</dbReference>
<dbReference type="Gene3D" id="3.30.70.370">
    <property type="match status" value="1"/>
</dbReference>
<dbReference type="SMART" id="SM00482">
    <property type="entry name" value="POLAc"/>
    <property type="match status" value="1"/>
</dbReference>
<accession>A0A0F9LTP7</accession>
<dbReference type="Gene3D" id="1.20.1060.10">
    <property type="entry name" value="Taq DNA Polymerase, Chain T, domain 4"/>
    <property type="match status" value="1"/>
</dbReference>
<dbReference type="SUPFAM" id="SSF56672">
    <property type="entry name" value="DNA/RNA polymerases"/>
    <property type="match status" value="1"/>
</dbReference>
<dbReference type="GO" id="GO:0006261">
    <property type="term" value="P:DNA-templated DNA replication"/>
    <property type="evidence" value="ECO:0007669"/>
    <property type="project" value="InterPro"/>
</dbReference>
<dbReference type="GO" id="GO:0003677">
    <property type="term" value="F:DNA binding"/>
    <property type="evidence" value="ECO:0007669"/>
    <property type="project" value="InterPro"/>
</dbReference>
<evidence type="ECO:0000313" key="2">
    <source>
        <dbReference type="EMBL" id="KKM60472.1"/>
    </source>
</evidence>
<gene>
    <name evidence="2" type="ORF">LCGC14_1541510</name>
</gene>
<reference evidence="2" key="1">
    <citation type="journal article" date="2015" name="Nature">
        <title>Complex archaea that bridge the gap between prokaryotes and eukaryotes.</title>
        <authorList>
            <person name="Spang A."/>
            <person name="Saw J.H."/>
            <person name="Jorgensen S.L."/>
            <person name="Zaremba-Niedzwiedzka K."/>
            <person name="Martijn J."/>
            <person name="Lind A.E."/>
            <person name="van Eijk R."/>
            <person name="Schleper C."/>
            <person name="Guy L."/>
            <person name="Ettema T.J."/>
        </authorList>
    </citation>
    <scope>NUCLEOTIDE SEQUENCE</scope>
</reference>
<organism evidence="2">
    <name type="scientific">marine sediment metagenome</name>
    <dbReference type="NCBI Taxonomy" id="412755"/>
    <lineage>
        <taxon>unclassified sequences</taxon>
        <taxon>metagenomes</taxon>
        <taxon>ecological metagenomes</taxon>
    </lineage>
</organism>
<dbReference type="AlphaFoldDB" id="A0A0F9LTP7"/>
<dbReference type="Pfam" id="PF00476">
    <property type="entry name" value="DNA_pol_A"/>
    <property type="match status" value="1"/>
</dbReference>
<dbReference type="GO" id="GO:0006302">
    <property type="term" value="P:double-strand break repair"/>
    <property type="evidence" value="ECO:0007669"/>
    <property type="project" value="TreeGrafter"/>
</dbReference>
<comment type="caution">
    <text evidence="2">The sequence shown here is derived from an EMBL/GenBank/DDBJ whole genome shotgun (WGS) entry which is preliminary data.</text>
</comment>
<dbReference type="PRINTS" id="PR00868">
    <property type="entry name" value="DNAPOLI"/>
</dbReference>
<dbReference type="InterPro" id="IPR002298">
    <property type="entry name" value="DNA_polymerase_A"/>
</dbReference>
<dbReference type="InterPro" id="IPR043502">
    <property type="entry name" value="DNA/RNA_pol_sf"/>
</dbReference>
<dbReference type="PANTHER" id="PTHR10133:SF62">
    <property type="entry name" value="DNA POLYMERASE THETA"/>
    <property type="match status" value="1"/>
</dbReference>
<sequence length="431" mass="49581">FKLFSIKSLFEEFNTKDMLGVQTEKTAEKCLNDCMTTWRLYHYFNKYLTDNQWECYEVDRKLIHILREVEKKGLALRQVVLEEHDLRLRQEILDIKTTCDLEGGFNPGSPQQVGMVLAMRGNTLPFTGRSYKRLKTGEEVLELLTDPLAATILDYRRKSKLLSTYVKPWLGKERAYTHFRLDLATGRLASGSINNWDDVNRNLQNIPKPMREIFRPDNKVWTWMDYSQIELRVLAWMSKDKTMMEEYAKAKPDLHQITADAGGVDRPAGKTFNFAMVFGANNKMLARKTGVDIKLIPDMRDAWGKLYLGAQSWINNQQYSHNGEWVESDFGRRMRLPEPAEGNIMTKGFAAHVGKCAINYPIQGTAADIVKRGMIKVYESGADLRLQIHDEYLVDGLWTPEPSLANIHPEMYTPFETKSSPVWSLSSTIST</sequence>
<feature type="non-terminal residue" evidence="2">
    <location>
        <position position="1"/>
    </location>
</feature>
<dbReference type="Gene3D" id="1.10.150.20">
    <property type="entry name" value="5' to 3' exonuclease, C-terminal subdomain"/>
    <property type="match status" value="1"/>
</dbReference>